<sequence length="114" mass="12623">MPKGGEPCLFCDEYPCSCNKPARKKASSKPKASTTSTKPRPKPKPKKVEAKPAPKPARRKPVVEVDHDMDSAIRLFHTNGMLSLPEVRKHKEKLGPSKPTGKMLKYKGGDDDEQ</sequence>
<dbReference type="Proteomes" id="UP000327569">
    <property type="component" value="Segment"/>
</dbReference>
<evidence type="ECO:0000256" key="1">
    <source>
        <dbReference type="SAM" id="MobiDB-lite"/>
    </source>
</evidence>
<evidence type="ECO:0000313" key="2">
    <source>
        <dbReference type="EMBL" id="QFG08550.1"/>
    </source>
</evidence>
<evidence type="ECO:0000313" key="3">
    <source>
        <dbReference type="Proteomes" id="UP000327569"/>
    </source>
</evidence>
<feature type="region of interest" description="Disordered" evidence="1">
    <location>
        <begin position="84"/>
        <end position="114"/>
    </location>
</feature>
<proteinExistence type="predicted"/>
<organism evidence="2 3">
    <name type="scientific">Gordonia phage ASerpRocky</name>
    <dbReference type="NCBI Taxonomy" id="2599841"/>
    <lineage>
        <taxon>Viruses</taxon>
        <taxon>Duplodnaviria</taxon>
        <taxon>Heunggongvirae</taxon>
        <taxon>Uroviricota</taxon>
        <taxon>Caudoviricetes</taxon>
        <taxon>Demosthenesvirus</taxon>
        <taxon>Demosthenesvirus demosthenes</taxon>
    </lineage>
</organism>
<accession>A0A5J6TCM5</accession>
<reference evidence="2 3" key="1">
    <citation type="submission" date="2019-07" db="EMBL/GenBank/DDBJ databases">
        <authorList>
            <person name="Stoner T.H."/>
            <person name="Garlena R.A."/>
            <person name="Russell D.A."/>
            <person name="Pope W.H."/>
            <person name="Jacobs-Sera D."/>
            <person name="Hatfull G.F."/>
        </authorList>
    </citation>
    <scope>NUCLEOTIDE SEQUENCE [LARGE SCALE GENOMIC DNA]</scope>
</reference>
<feature type="region of interest" description="Disordered" evidence="1">
    <location>
        <begin position="20"/>
        <end position="66"/>
    </location>
</feature>
<protein>
    <submittedName>
        <fullName evidence="2">Uncharacterized protein</fullName>
    </submittedName>
</protein>
<feature type="compositionally biased region" description="Basic and acidic residues" evidence="1">
    <location>
        <begin position="86"/>
        <end position="95"/>
    </location>
</feature>
<gene>
    <name evidence="2" type="primary">64</name>
    <name evidence="2" type="ORF">PBI_ASERPROCKY_64</name>
</gene>
<name>A0A5J6TCM5_9CAUD</name>
<feature type="compositionally biased region" description="Low complexity" evidence="1">
    <location>
        <begin position="29"/>
        <end position="38"/>
    </location>
</feature>
<dbReference type="EMBL" id="MN234166">
    <property type="protein sequence ID" value="QFG08550.1"/>
    <property type="molecule type" value="Genomic_DNA"/>
</dbReference>